<evidence type="ECO:0000256" key="1">
    <source>
        <dbReference type="SAM" id="MobiDB-lite"/>
    </source>
</evidence>
<proteinExistence type="predicted"/>
<feature type="region of interest" description="Disordered" evidence="1">
    <location>
        <begin position="112"/>
        <end position="146"/>
    </location>
</feature>
<dbReference type="GeneID" id="9621592"/>
<evidence type="ECO:0000313" key="2">
    <source>
        <dbReference type="EMBL" id="EFJ44064.1"/>
    </source>
</evidence>
<dbReference type="InParanoid" id="D8U8B8"/>
<dbReference type="EMBL" id="GL378367">
    <property type="protein sequence ID" value="EFJ44064.1"/>
    <property type="molecule type" value="Genomic_DNA"/>
</dbReference>
<feature type="region of interest" description="Disordered" evidence="1">
    <location>
        <begin position="1"/>
        <end position="45"/>
    </location>
</feature>
<dbReference type="RefSeq" id="XP_002954865.1">
    <property type="nucleotide sequence ID" value="XM_002954819.1"/>
</dbReference>
<feature type="compositionally biased region" description="Low complexity" evidence="1">
    <location>
        <begin position="116"/>
        <end position="146"/>
    </location>
</feature>
<organism evidence="3">
    <name type="scientific">Volvox carteri f. nagariensis</name>
    <dbReference type="NCBI Taxonomy" id="3068"/>
    <lineage>
        <taxon>Eukaryota</taxon>
        <taxon>Viridiplantae</taxon>
        <taxon>Chlorophyta</taxon>
        <taxon>core chlorophytes</taxon>
        <taxon>Chlorophyceae</taxon>
        <taxon>CS clade</taxon>
        <taxon>Chlamydomonadales</taxon>
        <taxon>Volvocaceae</taxon>
        <taxon>Volvox</taxon>
    </lineage>
</organism>
<reference evidence="2 3" key="1">
    <citation type="journal article" date="2010" name="Science">
        <title>Genomic analysis of organismal complexity in the multicellular green alga Volvox carteri.</title>
        <authorList>
            <person name="Prochnik S.E."/>
            <person name="Umen J."/>
            <person name="Nedelcu A.M."/>
            <person name="Hallmann A."/>
            <person name="Miller S.M."/>
            <person name="Nishii I."/>
            <person name="Ferris P."/>
            <person name="Kuo A."/>
            <person name="Mitros T."/>
            <person name="Fritz-Laylin L.K."/>
            <person name="Hellsten U."/>
            <person name="Chapman J."/>
            <person name="Simakov O."/>
            <person name="Rensing S.A."/>
            <person name="Terry A."/>
            <person name="Pangilinan J."/>
            <person name="Kapitonov V."/>
            <person name="Jurka J."/>
            <person name="Salamov A."/>
            <person name="Shapiro H."/>
            <person name="Schmutz J."/>
            <person name="Grimwood J."/>
            <person name="Lindquist E."/>
            <person name="Lucas S."/>
            <person name="Grigoriev I.V."/>
            <person name="Schmitt R."/>
            <person name="Kirk D."/>
            <person name="Rokhsar D.S."/>
        </authorList>
    </citation>
    <scope>NUCLEOTIDE SEQUENCE [LARGE SCALE GENOMIC DNA]</scope>
    <source>
        <strain evidence="3">f. Nagariensis / Eve</strain>
    </source>
</reference>
<protein>
    <submittedName>
        <fullName evidence="2">Uncharacterized protein</fullName>
    </submittedName>
</protein>
<name>D8U8B8_VOLCA</name>
<sequence>MHSIGSKPRRPYTADASSYDDAPTRDCNPPGRPDPCGIEQQQSPGVWPVKAEGAELEVPNGRARSTVARRPLLDLDVCPSFSEQQPERTKPLFLDRHNTLQLVHESQRIGAYSSNSATTISSDTPSSSSSGSTGTSNGGSPEAAAASTAPACSPVSIGAAPVASYLPSWNIARSELWMLAQRALLSSLNMQPPGAPEKNIPATDPTAAAPAATAFGATSGTATKTPFACISTQATVTQQAPGLRSLFRSITSRQRRACPATPRGMGPLPAGPLMPAFTLASLTAAQPSATTAKSRSGPWASADAAECTDGATEVEEAPLSLEVDWENVLSIIMNTATMAAAEAVLGHDAPAALRRRLRERLRCTLAGASVMWFLLNLHTTSDMLAHLDFEHDFVTSSKVSGCILLAPLSCDELRKEGGSVSVCAYARARPLHQLWGLRMKHTKREQPRARNARVS</sequence>
<dbReference type="OrthoDB" id="540439at2759"/>
<gene>
    <name evidence="2" type="ORF">VOLCADRAFT_95765</name>
</gene>
<dbReference type="Proteomes" id="UP000001058">
    <property type="component" value="Unassembled WGS sequence"/>
</dbReference>
<accession>D8U8B8</accession>
<dbReference type="KEGG" id="vcn:VOLCADRAFT_95765"/>
<keyword evidence="3" id="KW-1185">Reference proteome</keyword>
<dbReference type="AlphaFoldDB" id="D8U8B8"/>
<evidence type="ECO:0000313" key="3">
    <source>
        <dbReference type="Proteomes" id="UP000001058"/>
    </source>
</evidence>